<dbReference type="SUPFAM" id="SSF52821">
    <property type="entry name" value="Rhodanese/Cell cycle control phosphatase"/>
    <property type="match status" value="1"/>
</dbReference>
<evidence type="ECO:0000256" key="1">
    <source>
        <dbReference type="SAM" id="Phobius"/>
    </source>
</evidence>
<gene>
    <name evidence="3" type="ORF">A10D4_10351</name>
</gene>
<evidence type="ECO:0000313" key="4">
    <source>
        <dbReference type="Proteomes" id="UP000014115"/>
    </source>
</evidence>
<dbReference type="STRING" id="740709.A10D4_10351"/>
<dbReference type="Proteomes" id="UP000014115">
    <property type="component" value="Unassembled WGS sequence"/>
</dbReference>
<feature type="domain" description="Rhodanese" evidence="2">
    <location>
        <begin position="52"/>
        <end position="143"/>
    </location>
</feature>
<keyword evidence="1" id="KW-0472">Membrane</keyword>
<dbReference type="AlphaFoldDB" id="K2JDJ8"/>
<dbReference type="PANTHER" id="PTHR43031:SF18">
    <property type="entry name" value="RHODANESE-RELATED SULFURTRANSFERASES"/>
    <property type="match status" value="1"/>
</dbReference>
<proteinExistence type="predicted"/>
<keyword evidence="1" id="KW-0812">Transmembrane</keyword>
<reference evidence="3 4" key="1">
    <citation type="journal article" date="2012" name="J. Bacteriol.">
        <title>Genome Sequence of Idiomarina xiamenensis Type Strain 10-D-4.</title>
        <authorList>
            <person name="Lai Q."/>
            <person name="Wang L."/>
            <person name="Wang W."/>
            <person name="Shao Z."/>
        </authorList>
    </citation>
    <scope>NUCLEOTIDE SEQUENCE [LARGE SCALE GENOMIC DNA]</scope>
    <source>
        <strain evidence="3 4">10-D-4</strain>
    </source>
</reference>
<sequence>MIDEQLVQFLTNHPLMSALWAGLLLALIYTTVSAMLSPVKTITPQQATLLVNRQDGIFVDTRSAEEFRKGHIIDSEHVTAAQIRDGEIGSLEKYKGVPIVVVCATGLSAKAVATQLYKAGFKQASVLQGGITGWKNASLPLTQKR</sequence>
<dbReference type="InterPro" id="IPR001763">
    <property type="entry name" value="Rhodanese-like_dom"/>
</dbReference>
<dbReference type="Pfam" id="PF00581">
    <property type="entry name" value="Rhodanese"/>
    <property type="match status" value="1"/>
</dbReference>
<dbReference type="PROSITE" id="PS50206">
    <property type="entry name" value="RHODANESE_3"/>
    <property type="match status" value="1"/>
</dbReference>
<protein>
    <submittedName>
        <fullName evidence="3">Rhodanese-related sulfurtransferase</fullName>
    </submittedName>
</protein>
<dbReference type="CDD" id="cd00158">
    <property type="entry name" value="RHOD"/>
    <property type="match status" value="1"/>
</dbReference>
<dbReference type="PANTHER" id="PTHR43031">
    <property type="entry name" value="FAD-DEPENDENT OXIDOREDUCTASE"/>
    <property type="match status" value="1"/>
</dbReference>
<comment type="caution">
    <text evidence="3">The sequence shown here is derived from an EMBL/GenBank/DDBJ whole genome shotgun (WGS) entry which is preliminary data.</text>
</comment>
<evidence type="ECO:0000313" key="3">
    <source>
        <dbReference type="EMBL" id="EKE81471.1"/>
    </source>
</evidence>
<name>K2JDJ8_9GAMM</name>
<accession>K2JDJ8</accession>
<dbReference type="InterPro" id="IPR050229">
    <property type="entry name" value="GlpE_sulfurtransferase"/>
</dbReference>
<dbReference type="PATRIC" id="fig|740709.3.peg.2093"/>
<evidence type="ECO:0000259" key="2">
    <source>
        <dbReference type="PROSITE" id="PS50206"/>
    </source>
</evidence>
<keyword evidence="3" id="KW-0808">Transferase</keyword>
<dbReference type="SMART" id="SM00450">
    <property type="entry name" value="RHOD"/>
    <property type="match status" value="1"/>
</dbReference>
<keyword evidence="1" id="KW-1133">Transmembrane helix</keyword>
<dbReference type="InterPro" id="IPR036873">
    <property type="entry name" value="Rhodanese-like_dom_sf"/>
</dbReference>
<dbReference type="Gene3D" id="3.40.250.10">
    <property type="entry name" value="Rhodanese-like domain"/>
    <property type="match status" value="1"/>
</dbReference>
<dbReference type="EMBL" id="AMRG01000013">
    <property type="protein sequence ID" value="EKE81471.1"/>
    <property type="molecule type" value="Genomic_DNA"/>
</dbReference>
<dbReference type="eggNOG" id="COG0607">
    <property type="taxonomic scope" value="Bacteria"/>
</dbReference>
<dbReference type="GO" id="GO:0016740">
    <property type="term" value="F:transferase activity"/>
    <property type="evidence" value="ECO:0007669"/>
    <property type="project" value="UniProtKB-KW"/>
</dbReference>
<organism evidence="3 4">
    <name type="scientific">Idiomarina xiamenensis 10-D-4</name>
    <dbReference type="NCBI Taxonomy" id="740709"/>
    <lineage>
        <taxon>Bacteria</taxon>
        <taxon>Pseudomonadati</taxon>
        <taxon>Pseudomonadota</taxon>
        <taxon>Gammaproteobacteria</taxon>
        <taxon>Alteromonadales</taxon>
        <taxon>Idiomarinaceae</taxon>
        <taxon>Idiomarina</taxon>
    </lineage>
</organism>
<feature type="transmembrane region" description="Helical" evidence="1">
    <location>
        <begin position="15"/>
        <end position="36"/>
    </location>
</feature>
<keyword evidence="4" id="KW-1185">Reference proteome</keyword>